<feature type="non-terminal residue" evidence="3">
    <location>
        <position position="1"/>
    </location>
</feature>
<dbReference type="Pfam" id="PF00078">
    <property type="entry name" value="RVT_1"/>
    <property type="match status" value="1"/>
</dbReference>
<evidence type="ECO:0000313" key="4">
    <source>
        <dbReference type="Proteomes" id="UP000601435"/>
    </source>
</evidence>
<feature type="region of interest" description="Disordered" evidence="1">
    <location>
        <begin position="1"/>
        <end position="107"/>
    </location>
</feature>
<comment type="caution">
    <text evidence="3">The sequence shown here is derived from an EMBL/GenBank/DDBJ whole genome shotgun (WGS) entry which is preliminary data.</text>
</comment>
<dbReference type="Gene3D" id="3.60.10.10">
    <property type="entry name" value="Endonuclease/exonuclease/phosphatase"/>
    <property type="match status" value="1"/>
</dbReference>
<feature type="compositionally biased region" description="Basic and acidic residues" evidence="1">
    <location>
        <begin position="16"/>
        <end position="52"/>
    </location>
</feature>
<dbReference type="SUPFAM" id="SSF56219">
    <property type="entry name" value="DNase I-like"/>
    <property type="match status" value="1"/>
</dbReference>
<dbReference type="OrthoDB" id="418309at2759"/>
<organism evidence="3 4">
    <name type="scientific">Symbiodinium necroappetens</name>
    <dbReference type="NCBI Taxonomy" id="1628268"/>
    <lineage>
        <taxon>Eukaryota</taxon>
        <taxon>Sar</taxon>
        <taxon>Alveolata</taxon>
        <taxon>Dinophyceae</taxon>
        <taxon>Suessiales</taxon>
        <taxon>Symbiodiniaceae</taxon>
        <taxon>Symbiodinium</taxon>
    </lineage>
</organism>
<feature type="non-terminal residue" evidence="3">
    <location>
        <position position="1010"/>
    </location>
</feature>
<dbReference type="EMBL" id="CAJNJA010028483">
    <property type="protein sequence ID" value="CAE7603614.1"/>
    <property type="molecule type" value="Genomic_DNA"/>
</dbReference>
<dbReference type="InterPro" id="IPR000477">
    <property type="entry name" value="RT_dom"/>
</dbReference>
<dbReference type="PANTHER" id="PTHR19446">
    <property type="entry name" value="REVERSE TRANSCRIPTASES"/>
    <property type="match status" value="1"/>
</dbReference>
<sequence length="1010" mass="112581">MTGRITTLEESSASNKTERENMHRRVTQVEKKGVATDEKVKALAKEVAELKKGPQRGAQGGTLDAWADYRAKHGPAPGMPGGVQPGGSRGDPPPPPDGGHRDELSEEDRRTLIVGGWAQDSKKQTILEESRTFLDRDGVKNLVDQKELIVWGPRRSFGVLKFQLREGEEPKEMRDSMWGVIQAARSSPVSLPSTTNLGVTKNLWCSFTKTREARKRSAHASMIRRVCLSMVGDARANSEAHNMLACTDGSYEIDWGSGTVWVGEWKLGSSAHRQPRGEDVKVIGSGWLDLAAISRATGVAYDVASAAFEREVQRGVCGWDENQTDCFAWFTHRDAQQWRGVGIGVAKDLFDAVTDKVACGRGAAWVVRLKNHKRLILCSLHCPTGVTVAKYHKDVQDFKQMLRKWHPDLPIVAGVDVNEPLGWNSESTEDAFISSGAKTDRLLEVTSSLRLRAVLSQADERHLPTQYSRDECREGRHIDAVFVRLVGCGSVRVRADMRLEINTDHAMMELLIEVAKTKPSTWVDTRPRWVVRDCDALPPVRNFEDIKNIVGTFTAPLQRRRYCEDAELKDMISTAKRAPRDEKKELWKRVHHARRHRKRVWQQKQITNILYGNWGEYRDYKHGLRKASWWGGLLSSKTSTDVAAEVQDFLGNKLWDVARNWDVELRHRLAQVACQPADLVPVNIEEINTALHGMKNRSAVGADRVCVDLLRRLAVEQPVAMCDMCTEILAGETHPDDWGVSLLALLPKCQTPSHPKDLRPIAMGSAAMKMMSRLVMGRTFGELRAPSCCAASGRGRQAADLIGVFTRLRDVCREWRQGVIAVKLDVRGAFDFIDRGCVADFLQTRLDHPGMAHELRFLLLLLAENTMSGVAPGGKEVAVNANRGIRQGSPESAELFGMIVAHELQSLRLGRRWKCSKAGLKDMPVDVGCFQDDIFLWGDNADKIEKNIQLIAIMLANLGLSLSSDKTCIVTNAHYKGRRTLLADGEIVQFRPLGSSVRVLGVDFDFDAGV</sequence>
<feature type="domain" description="Reverse transcriptase" evidence="2">
    <location>
        <begin position="727"/>
        <end position="1004"/>
    </location>
</feature>
<keyword evidence="4" id="KW-1185">Reference proteome</keyword>
<dbReference type="PROSITE" id="PS50878">
    <property type="entry name" value="RT_POL"/>
    <property type="match status" value="1"/>
</dbReference>
<dbReference type="InterPro" id="IPR036691">
    <property type="entry name" value="Endo/exonu/phosph_ase_sf"/>
</dbReference>
<feature type="compositionally biased region" description="Polar residues" evidence="1">
    <location>
        <begin position="1"/>
        <end position="15"/>
    </location>
</feature>
<evidence type="ECO:0000259" key="2">
    <source>
        <dbReference type="PROSITE" id="PS50878"/>
    </source>
</evidence>
<reference evidence="3" key="1">
    <citation type="submission" date="2021-02" db="EMBL/GenBank/DDBJ databases">
        <authorList>
            <person name="Dougan E. K."/>
            <person name="Rhodes N."/>
            <person name="Thang M."/>
            <person name="Chan C."/>
        </authorList>
    </citation>
    <scope>NUCLEOTIDE SEQUENCE</scope>
</reference>
<proteinExistence type="predicted"/>
<protein>
    <recommendedName>
        <fullName evidence="2">Reverse transcriptase domain-containing protein</fullName>
    </recommendedName>
</protein>
<feature type="compositionally biased region" description="Basic and acidic residues" evidence="1">
    <location>
        <begin position="98"/>
        <end position="107"/>
    </location>
</feature>
<dbReference type="Proteomes" id="UP000601435">
    <property type="component" value="Unassembled WGS sequence"/>
</dbReference>
<accession>A0A812V5U5</accession>
<feature type="compositionally biased region" description="Gly residues" evidence="1">
    <location>
        <begin position="79"/>
        <end position="89"/>
    </location>
</feature>
<dbReference type="AlphaFoldDB" id="A0A812V5U5"/>
<evidence type="ECO:0000313" key="3">
    <source>
        <dbReference type="EMBL" id="CAE7603614.1"/>
    </source>
</evidence>
<gene>
    <name evidence="3" type="ORF">SNEC2469_LOCUS17263</name>
</gene>
<evidence type="ECO:0000256" key="1">
    <source>
        <dbReference type="SAM" id="MobiDB-lite"/>
    </source>
</evidence>
<name>A0A812V5U5_9DINO</name>